<dbReference type="Proteomes" id="UP001239994">
    <property type="component" value="Unassembled WGS sequence"/>
</dbReference>
<reference evidence="2" key="1">
    <citation type="submission" date="2023-03" db="EMBL/GenBank/DDBJ databases">
        <title>Electrophorus voltai genome.</title>
        <authorList>
            <person name="Bian C."/>
        </authorList>
    </citation>
    <scope>NUCLEOTIDE SEQUENCE</scope>
    <source>
        <strain evidence="2">CB-2022</strain>
        <tissue evidence="2">Muscle</tissue>
    </source>
</reference>
<proteinExistence type="predicted"/>
<organism evidence="2 3">
    <name type="scientific">Electrophorus voltai</name>
    <dbReference type="NCBI Taxonomy" id="2609070"/>
    <lineage>
        <taxon>Eukaryota</taxon>
        <taxon>Metazoa</taxon>
        <taxon>Chordata</taxon>
        <taxon>Craniata</taxon>
        <taxon>Vertebrata</taxon>
        <taxon>Euteleostomi</taxon>
        <taxon>Actinopterygii</taxon>
        <taxon>Neopterygii</taxon>
        <taxon>Teleostei</taxon>
        <taxon>Ostariophysi</taxon>
        <taxon>Gymnotiformes</taxon>
        <taxon>Gymnotoidei</taxon>
        <taxon>Gymnotidae</taxon>
        <taxon>Electrophorus</taxon>
    </lineage>
</organism>
<protein>
    <submittedName>
        <fullName evidence="2">Uncharacterized protein</fullName>
    </submittedName>
</protein>
<dbReference type="AlphaFoldDB" id="A0AAD8ZFJ7"/>
<gene>
    <name evidence="2" type="ORF">P4O66_008419</name>
</gene>
<evidence type="ECO:0000313" key="3">
    <source>
        <dbReference type="Proteomes" id="UP001239994"/>
    </source>
</evidence>
<sequence>MQILATKARDHGIWKSPVGGCPTLLRQVAEEAVTRPPPGAGRQLLTLCTPGFIVLVLFARFIGVNTIRAGTGPGPGELSDWPGKRNQLAAMLRRTHAPLLRLGHAPSAVLAWKGKMCPARPPNHPRLLQILCINGAHAHVEASERLKSPPDEPRPCAVRQRTCSALQMHQCDCANVSGKTGSTHFIRSTYSAPAPRGEGIHRHGTTDCVSLGQCQIPGSAMGVCVAVAQVCQSFTSPAAVPRTSQVPALLSRHTNLATGPKCPSLLLQFHSSRVTRWKARGRTLDEGSREDHPKLSQDDADAFSFEGM</sequence>
<keyword evidence="3" id="KW-1185">Reference proteome</keyword>
<accession>A0AAD8ZFJ7</accession>
<name>A0AAD8ZFJ7_9TELE</name>
<dbReference type="EMBL" id="JAROKS010000014">
    <property type="protein sequence ID" value="KAK1797021.1"/>
    <property type="molecule type" value="Genomic_DNA"/>
</dbReference>
<feature type="compositionally biased region" description="Basic and acidic residues" evidence="1">
    <location>
        <begin position="282"/>
        <end position="297"/>
    </location>
</feature>
<evidence type="ECO:0000313" key="2">
    <source>
        <dbReference type="EMBL" id="KAK1797021.1"/>
    </source>
</evidence>
<comment type="caution">
    <text evidence="2">The sequence shown here is derived from an EMBL/GenBank/DDBJ whole genome shotgun (WGS) entry which is preliminary data.</text>
</comment>
<evidence type="ECO:0000256" key="1">
    <source>
        <dbReference type="SAM" id="MobiDB-lite"/>
    </source>
</evidence>
<feature type="region of interest" description="Disordered" evidence="1">
    <location>
        <begin position="282"/>
        <end position="308"/>
    </location>
</feature>